<dbReference type="AlphaFoldDB" id="A0A699ZZY4"/>
<keyword evidence="2" id="KW-1185">Reference proteome</keyword>
<protein>
    <submittedName>
        <fullName evidence="1">Uncharacterized protein</fullName>
    </submittedName>
</protein>
<proteinExistence type="predicted"/>
<gene>
    <name evidence="1" type="ORF">HaLaN_25298</name>
</gene>
<evidence type="ECO:0000313" key="1">
    <source>
        <dbReference type="EMBL" id="GFH27040.1"/>
    </source>
</evidence>
<name>A0A699ZZY4_HAELA</name>
<evidence type="ECO:0000313" key="2">
    <source>
        <dbReference type="Proteomes" id="UP000485058"/>
    </source>
</evidence>
<sequence>MVAAQVACISPLMGKQFMSTHMELRMAAEDPGADHWRAMVHAARIRPEQREEVVAAHVRYTSKMQVVLKASAGCADCAGATPSFANAGAAHLGQYPCNSNSRIQYLGRNPDIANLILTLPHLLLAPSCLLSWSLMIDRRAALGKLGEGCTPAATDSWTYTSLARAALNEHVANMEFLVFVWKGSLELVQLARAAVAAYPFFPDAMALAIELGHNQLAS</sequence>
<accession>A0A699ZZY4</accession>
<dbReference type="Proteomes" id="UP000485058">
    <property type="component" value="Unassembled WGS sequence"/>
</dbReference>
<organism evidence="1 2">
    <name type="scientific">Haematococcus lacustris</name>
    <name type="common">Green alga</name>
    <name type="synonym">Haematococcus pluvialis</name>
    <dbReference type="NCBI Taxonomy" id="44745"/>
    <lineage>
        <taxon>Eukaryota</taxon>
        <taxon>Viridiplantae</taxon>
        <taxon>Chlorophyta</taxon>
        <taxon>core chlorophytes</taxon>
        <taxon>Chlorophyceae</taxon>
        <taxon>CS clade</taxon>
        <taxon>Chlamydomonadales</taxon>
        <taxon>Haematococcaceae</taxon>
        <taxon>Haematococcus</taxon>
    </lineage>
</organism>
<comment type="caution">
    <text evidence="1">The sequence shown here is derived from an EMBL/GenBank/DDBJ whole genome shotgun (WGS) entry which is preliminary data.</text>
</comment>
<reference evidence="1 2" key="1">
    <citation type="submission" date="2020-02" db="EMBL/GenBank/DDBJ databases">
        <title>Draft genome sequence of Haematococcus lacustris strain NIES-144.</title>
        <authorList>
            <person name="Morimoto D."/>
            <person name="Nakagawa S."/>
            <person name="Yoshida T."/>
            <person name="Sawayama S."/>
        </authorList>
    </citation>
    <scope>NUCLEOTIDE SEQUENCE [LARGE SCALE GENOMIC DNA]</scope>
    <source>
        <strain evidence="1 2">NIES-144</strain>
    </source>
</reference>
<dbReference type="EMBL" id="BLLF01003328">
    <property type="protein sequence ID" value="GFH27040.1"/>
    <property type="molecule type" value="Genomic_DNA"/>
</dbReference>